<accession>A0A8T0B7Q9</accession>
<sequence length="158" mass="18079">MTAMGILDLFNIVFFIGISGGNLKPNNKAGEDCHRFPHTSPLNPGRFAPAIIYSIKKNFDALKPPLRLDFIYSDHVTNRKRGAFIFTPNEQVTIFLFSLGKKKKNAARNGRNRPRIFLSIRQRRIEDEQKENNSKMTKNNFYTNGCARSWNSLSSSPR</sequence>
<protein>
    <submittedName>
        <fullName evidence="2">Uncharacterized protein</fullName>
    </submittedName>
</protein>
<feature type="chain" id="PRO_5035924300" evidence="1">
    <location>
        <begin position="21"/>
        <end position="158"/>
    </location>
</feature>
<dbReference type="AlphaFoldDB" id="A0A8T0B7Q9"/>
<keyword evidence="3" id="KW-1185">Reference proteome</keyword>
<evidence type="ECO:0000313" key="3">
    <source>
        <dbReference type="Proteomes" id="UP000606274"/>
    </source>
</evidence>
<name>A0A8T0B7Q9_SILME</name>
<feature type="signal peptide" evidence="1">
    <location>
        <begin position="1"/>
        <end position="20"/>
    </location>
</feature>
<organism evidence="2 3">
    <name type="scientific">Silurus meridionalis</name>
    <name type="common">Southern catfish</name>
    <name type="synonym">Silurus soldatovi meridionalis</name>
    <dbReference type="NCBI Taxonomy" id="175797"/>
    <lineage>
        <taxon>Eukaryota</taxon>
        <taxon>Metazoa</taxon>
        <taxon>Chordata</taxon>
        <taxon>Craniata</taxon>
        <taxon>Vertebrata</taxon>
        <taxon>Euteleostomi</taxon>
        <taxon>Actinopterygii</taxon>
        <taxon>Neopterygii</taxon>
        <taxon>Teleostei</taxon>
        <taxon>Ostariophysi</taxon>
        <taxon>Siluriformes</taxon>
        <taxon>Siluridae</taxon>
        <taxon>Silurus</taxon>
    </lineage>
</organism>
<dbReference type="Proteomes" id="UP000606274">
    <property type="component" value="Unassembled WGS sequence"/>
</dbReference>
<comment type="caution">
    <text evidence="2">The sequence shown here is derived from an EMBL/GenBank/DDBJ whole genome shotgun (WGS) entry which is preliminary data.</text>
</comment>
<dbReference type="EMBL" id="JABFDY010000011">
    <property type="protein sequence ID" value="KAF7700796.1"/>
    <property type="molecule type" value="Genomic_DNA"/>
</dbReference>
<evidence type="ECO:0000313" key="2">
    <source>
        <dbReference type="EMBL" id="KAF7700796.1"/>
    </source>
</evidence>
<reference evidence="2" key="1">
    <citation type="submission" date="2020-08" db="EMBL/GenBank/DDBJ databases">
        <title>Chromosome-level assembly of Southern catfish (Silurus meridionalis) provides insights into visual adaptation to the nocturnal and benthic lifestyles.</title>
        <authorList>
            <person name="Zhang Y."/>
            <person name="Wang D."/>
            <person name="Peng Z."/>
        </authorList>
    </citation>
    <scope>NUCLEOTIDE SEQUENCE</scope>
    <source>
        <strain evidence="2">SWU-2019-XX</strain>
        <tissue evidence="2">Muscle</tissue>
    </source>
</reference>
<gene>
    <name evidence="2" type="ORF">HF521_001961</name>
</gene>
<evidence type="ECO:0000256" key="1">
    <source>
        <dbReference type="SAM" id="SignalP"/>
    </source>
</evidence>
<keyword evidence="1" id="KW-0732">Signal</keyword>
<proteinExistence type="predicted"/>